<sequence length="137" mass="16145">MCTCGIFAVIEISNELLRGEDKVQGMVQPKFPKKIELGEGVRDKEEIMEMRSRDLLHYSILLAVKYLYKYIYKGHDRVAVYIANGQIDIDEIEQFQDVRWVSAQEAMWRIYEFNLNEIYPEVTKLQLYLPGQQTVTF</sequence>
<dbReference type="AlphaFoldDB" id="A0A1R3KRP1"/>
<name>A0A1R3KRP1_COCAP</name>
<dbReference type="EMBL" id="AWWV01003055">
    <property type="protein sequence ID" value="OMP09734.1"/>
    <property type="molecule type" value="Genomic_DNA"/>
</dbReference>
<organism evidence="1 2">
    <name type="scientific">Corchorus capsularis</name>
    <name type="common">Jute</name>
    <dbReference type="NCBI Taxonomy" id="210143"/>
    <lineage>
        <taxon>Eukaryota</taxon>
        <taxon>Viridiplantae</taxon>
        <taxon>Streptophyta</taxon>
        <taxon>Embryophyta</taxon>
        <taxon>Tracheophyta</taxon>
        <taxon>Spermatophyta</taxon>
        <taxon>Magnoliopsida</taxon>
        <taxon>eudicotyledons</taxon>
        <taxon>Gunneridae</taxon>
        <taxon>Pentapetalae</taxon>
        <taxon>rosids</taxon>
        <taxon>malvids</taxon>
        <taxon>Malvales</taxon>
        <taxon>Malvaceae</taxon>
        <taxon>Grewioideae</taxon>
        <taxon>Apeibeae</taxon>
        <taxon>Corchorus</taxon>
    </lineage>
</organism>
<evidence type="ECO:0000313" key="1">
    <source>
        <dbReference type="EMBL" id="OMP09734.1"/>
    </source>
</evidence>
<reference evidence="1 2" key="1">
    <citation type="submission" date="2013-09" db="EMBL/GenBank/DDBJ databases">
        <title>Corchorus capsularis genome sequencing.</title>
        <authorList>
            <person name="Alam M."/>
            <person name="Haque M.S."/>
            <person name="Islam M.S."/>
            <person name="Emdad E.M."/>
            <person name="Islam M.M."/>
            <person name="Ahmed B."/>
            <person name="Halim A."/>
            <person name="Hossen Q.M.M."/>
            <person name="Hossain M.Z."/>
            <person name="Ahmed R."/>
            <person name="Khan M.M."/>
            <person name="Islam R."/>
            <person name="Rashid M.M."/>
            <person name="Khan S.A."/>
            <person name="Rahman M.S."/>
            <person name="Alam M."/>
        </authorList>
    </citation>
    <scope>NUCLEOTIDE SEQUENCE [LARGE SCALE GENOMIC DNA]</scope>
    <source>
        <strain evidence="2">cv. CVL-1</strain>
        <tissue evidence="1">Whole seedling</tissue>
    </source>
</reference>
<comment type="caution">
    <text evidence="1">The sequence shown here is derived from an EMBL/GenBank/DDBJ whole genome shotgun (WGS) entry which is preliminary data.</text>
</comment>
<evidence type="ECO:0000313" key="2">
    <source>
        <dbReference type="Proteomes" id="UP000188268"/>
    </source>
</evidence>
<protein>
    <submittedName>
        <fullName evidence="1">Uncharacterized protein</fullName>
    </submittedName>
</protein>
<gene>
    <name evidence="1" type="ORF">CCACVL1_01045</name>
</gene>
<accession>A0A1R3KRP1</accession>
<dbReference type="Gramene" id="OMP09734">
    <property type="protein sequence ID" value="OMP09734"/>
    <property type="gene ID" value="CCACVL1_01045"/>
</dbReference>
<dbReference type="OrthoDB" id="1733375at2759"/>
<keyword evidence="2" id="KW-1185">Reference proteome</keyword>
<dbReference type="Proteomes" id="UP000188268">
    <property type="component" value="Unassembled WGS sequence"/>
</dbReference>
<proteinExistence type="predicted"/>
<dbReference type="STRING" id="210143.A0A1R3KRP1"/>